<dbReference type="AlphaFoldDB" id="A0A4S4DGA4"/>
<evidence type="ECO:0000256" key="12">
    <source>
        <dbReference type="ARBA" id="ARBA00022840"/>
    </source>
</evidence>
<dbReference type="InterPro" id="IPR017441">
    <property type="entry name" value="Protein_kinase_ATP_BS"/>
</dbReference>
<dbReference type="GO" id="GO:0016020">
    <property type="term" value="C:membrane"/>
    <property type="evidence" value="ECO:0007669"/>
    <property type="project" value="UniProtKB-SubCell"/>
</dbReference>
<dbReference type="PROSITE" id="PS00107">
    <property type="entry name" value="PROTEIN_KINASE_ATP"/>
    <property type="match status" value="1"/>
</dbReference>
<dbReference type="EMBL" id="SDRB02011327">
    <property type="protein sequence ID" value="THG01779.1"/>
    <property type="molecule type" value="Genomic_DNA"/>
</dbReference>
<evidence type="ECO:0000256" key="9">
    <source>
        <dbReference type="ARBA" id="ARBA00022737"/>
    </source>
</evidence>
<dbReference type="Pfam" id="PF00069">
    <property type="entry name" value="Pkinase"/>
    <property type="match status" value="1"/>
</dbReference>
<keyword evidence="23" id="KW-1185">Reference proteome</keyword>
<keyword evidence="9" id="KW-0677">Repeat</keyword>
<dbReference type="GO" id="GO:0004674">
    <property type="term" value="F:protein serine/threonine kinase activity"/>
    <property type="evidence" value="ECO:0007669"/>
    <property type="project" value="UniProtKB-KW"/>
</dbReference>
<keyword evidence="15" id="KW-0675">Receptor</keyword>
<keyword evidence="5" id="KW-0433">Leucine-rich repeat</keyword>
<dbReference type="Proteomes" id="UP000306102">
    <property type="component" value="Unassembled WGS sequence"/>
</dbReference>
<evidence type="ECO:0000256" key="1">
    <source>
        <dbReference type="ARBA" id="ARBA00004479"/>
    </source>
</evidence>
<keyword evidence="4" id="KW-0597">Phosphoprotein</keyword>
<name>A0A4S4DGA4_CAMSN</name>
<dbReference type="PROSITE" id="PS00109">
    <property type="entry name" value="PROTEIN_KINASE_TYR"/>
    <property type="match status" value="1"/>
</dbReference>
<keyword evidence="12 19" id="KW-0067">ATP-binding</keyword>
<evidence type="ECO:0000256" key="15">
    <source>
        <dbReference type="ARBA" id="ARBA00023170"/>
    </source>
</evidence>
<dbReference type="InterPro" id="IPR011009">
    <property type="entry name" value="Kinase-like_dom_sf"/>
</dbReference>
<reference evidence="22 23" key="1">
    <citation type="journal article" date="2018" name="Proc. Natl. Acad. Sci. U.S.A.">
        <title>Draft genome sequence of Camellia sinensis var. sinensis provides insights into the evolution of the tea genome and tea quality.</title>
        <authorList>
            <person name="Wei C."/>
            <person name="Yang H."/>
            <person name="Wang S."/>
            <person name="Zhao J."/>
            <person name="Liu C."/>
            <person name="Gao L."/>
            <person name="Xia E."/>
            <person name="Lu Y."/>
            <person name="Tai Y."/>
            <person name="She G."/>
            <person name="Sun J."/>
            <person name="Cao H."/>
            <person name="Tong W."/>
            <person name="Gao Q."/>
            <person name="Li Y."/>
            <person name="Deng W."/>
            <person name="Jiang X."/>
            <person name="Wang W."/>
            <person name="Chen Q."/>
            <person name="Zhang S."/>
            <person name="Li H."/>
            <person name="Wu J."/>
            <person name="Wang P."/>
            <person name="Li P."/>
            <person name="Shi C."/>
            <person name="Zheng F."/>
            <person name="Jian J."/>
            <person name="Huang B."/>
            <person name="Shan D."/>
            <person name="Shi M."/>
            <person name="Fang C."/>
            <person name="Yue Y."/>
            <person name="Li F."/>
            <person name="Li D."/>
            <person name="Wei S."/>
            <person name="Han B."/>
            <person name="Jiang C."/>
            <person name="Yin Y."/>
            <person name="Xia T."/>
            <person name="Zhang Z."/>
            <person name="Bennetzen J.L."/>
            <person name="Zhao S."/>
            <person name="Wan X."/>
        </authorList>
    </citation>
    <scope>NUCLEOTIDE SEQUENCE [LARGE SCALE GENOMIC DNA]</scope>
    <source>
        <strain evidence="23">cv. Shuchazao</strain>
        <tissue evidence="22">Leaf</tissue>
    </source>
</reference>
<gene>
    <name evidence="22" type="ORF">TEA_021505</name>
</gene>
<evidence type="ECO:0000256" key="18">
    <source>
        <dbReference type="ARBA" id="ARBA00048679"/>
    </source>
</evidence>
<dbReference type="InterPro" id="IPR051420">
    <property type="entry name" value="Ser_Thr_Kinases_DiverseReg"/>
</dbReference>
<evidence type="ECO:0000313" key="22">
    <source>
        <dbReference type="EMBL" id="THG01779.1"/>
    </source>
</evidence>
<dbReference type="InterPro" id="IPR000719">
    <property type="entry name" value="Prot_kinase_dom"/>
</dbReference>
<protein>
    <recommendedName>
        <fullName evidence="2">non-specific serine/threonine protein kinase</fullName>
        <ecNumber evidence="2">2.7.11.1</ecNumber>
    </recommendedName>
</protein>
<evidence type="ECO:0000256" key="17">
    <source>
        <dbReference type="ARBA" id="ARBA00047899"/>
    </source>
</evidence>
<feature type="binding site" evidence="19">
    <location>
        <position position="104"/>
    </location>
    <ligand>
        <name>ATP</name>
        <dbReference type="ChEBI" id="CHEBI:30616"/>
    </ligand>
</feature>
<keyword evidence="8" id="KW-0732">Signal</keyword>
<accession>A0A4S4DGA4</accession>
<comment type="subcellular location">
    <subcellularLocation>
        <location evidence="1">Membrane</location>
        <topology evidence="1">Single-pass type I membrane protein</topology>
    </subcellularLocation>
</comment>
<keyword evidence="10 19" id="KW-0547">Nucleotide-binding</keyword>
<evidence type="ECO:0000313" key="23">
    <source>
        <dbReference type="Proteomes" id="UP000306102"/>
    </source>
</evidence>
<evidence type="ECO:0000256" key="7">
    <source>
        <dbReference type="ARBA" id="ARBA00022692"/>
    </source>
</evidence>
<evidence type="ECO:0000256" key="2">
    <source>
        <dbReference type="ARBA" id="ARBA00012513"/>
    </source>
</evidence>
<keyword evidence="16" id="KW-0325">Glycoprotein</keyword>
<dbReference type="InterPro" id="IPR008266">
    <property type="entry name" value="Tyr_kinase_AS"/>
</dbReference>
<dbReference type="PROSITE" id="PS50011">
    <property type="entry name" value="PROTEIN_KINASE_DOM"/>
    <property type="match status" value="1"/>
</dbReference>
<evidence type="ECO:0000256" key="11">
    <source>
        <dbReference type="ARBA" id="ARBA00022777"/>
    </source>
</evidence>
<evidence type="ECO:0000256" key="16">
    <source>
        <dbReference type="ARBA" id="ARBA00023180"/>
    </source>
</evidence>
<evidence type="ECO:0000256" key="6">
    <source>
        <dbReference type="ARBA" id="ARBA00022679"/>
    </source>
</evidence>
<evidence type="ECO:0000256" key="14">
    <source>
        <dbReference type="ARBA" id="ARBA00023136"/>
    </source>
</evidence>
<keyword evidence="11" id="KW-0418">Kinase</keyword>
<dbReference type="PANTHER" id="PTHR48005">
    <property type="entry name" value="LEUCINE RICH REPEAT KINASE 2"/>
    <property type="match status" value="1"/>
</dbReference>
<feature type="domain" description="Protein kinase" evidence="21">
    <location>
        <begin position="76"/>
        <end position="344"/>
    </location>
</feature>
<evidence type="ECO:0000256" key="20">
    <source>
        <dbReference type="SAM" id="Phobius"/>
    </source>
</evidence>
<keyword evidence="6" id="KW-0808">Transferase</keyword>
<comment type="catalytic activity">
    <reaction evidence="17">
        <text>L-threonyl-[protein] + ATP = O-phospho-L-threonyl-[protein] + ADP + H(+)</text>
        <dbReference type="Rhea" id="RHEA:46608"/>
        <dbReference type="Rhea" id="RHEA-COMP:11060"/>
        <dbReference type="Rhea" id="RHEA-COMP:11605"/>
        <dbReference type="ChEBI" id="CHEBI:15378"/>
        <dbReference type="ChEBI" id="CHEBI:30013"/>
        <dbReference type="ChEBI" id="CHEBI:30616"/>
        <dbReference type="ChEBI" id="CHEBI:61977"/>
        <dbReference type="ChEBI" id="CHEBI:456216"/>
        <dbReference type="EC" id="2.7.11.1"/>
    </reaction>
</comment>
<dbReference type="FunFam" id="1.10.510.10:FF:000445">
    <property type="entry name" value="MDIS1-interacting receptor like kinase 2"/>
    <property type="match status" value="1"/>
</dbReference>
<evidence type="ECO:0000256" key="19">
    <source>
        <dbReference type="PROSITE-ProRule" id="PRU10141"/>
    </source>
</evidence>
<feature type="transmembrane region" description="Helical" evidence="20">
    <location>
        <begin position="6"/>
        <end position="34"/>
    </location>
</feature>
<keyword evidence="7 20" id="KW-0812">Transmembrane</keyword>
<dbReference type="FunFam" id="3.30.200.20:FF:000309">
    <property type="entry name" value="Leucine-rich repeat receptor protein kinase MSP1"/>
    <property type="match status" value="1"/>
</dbReference>
<keyword evidence="13 20" id="KW-1133">Transmembrane helix</keyword>
<dbReference type="Gene3D" id="3.30.200.20">
    <property type="entry name" value="Phosphorylase Kinase, domain 1"/>
    <property type="match status" value="1"/>
</dbReference>
<evidence type="ECO:0000256" key="8">
    <source>
        <dbReference type="ARBA" id="ARBA00022729"/>
    </source>
</evidence>
<comment type="caution">
    <text evidence="22">The sequence shown here is derived from an EMBL/GenBank/DDBJ whole genome shotgun (WGS) entry which is preliminary data.</text>
</comment>
<dbReference type="Gene3D" id="1.10.510.10">
    <property type="entry name" value="Transferase(Phosphotransferase) domain 1"/>
    <property type="match status" value="1"/>
</dbReference>
<dbReference type="PANTHER" id="PTHR48005:SF16">
    <property type="entry name" value="MDIS1-INTERACTING RECEPTOR LIKE KINASE 2-LIKE ISOFORM X1"/>
    <property type="match status" value="1"/>
</dbReference>
<evidence type="ECO:0000256" key="4">
    <source>
        <dbReference type="ARBA" id="ARBA00022553"/>
    </source>
</evidence>
<evidence type="ECO:0000256" key="5">
    <source>
        <dbReference type="ARBA" id="ARBA00022614"/>
    </source>
</evidence>
<comment type="catalytic activity">
    <reaction evidence="18">
        <text>L-seryl-[protein] + ATP = O-phospho-L-seryl-[protein] + ADP + H(+)</text>
        <dbReference type="Rhea" id="RHEA:17989"/>
        <dbReference type="Rhea" id="RHEA-COMP:9863"/>
        <dbReference type="Rhea" id="RHEA-COMP:11604"/>
        <dbReference type="ChEBI" id="CHEBI:15378"/>
        <dbReference type="ChEBI" id="CHEBI:29999"/>
        <dbReference type="ChEBI" id="CHEBI:30616"/>
        <dbReference type="ChEBI" id="CHEBI:83421"/>
        <dbReference type="ChEBI" id="CHEBI:456216"/>
        <dbReference type="EC" id="2.7.11.1"/>
    </reaction>
</comment>
<evidence type="ECO:0000256" key="10">
    <source>
        <dbReference type="ARBA" id="ARBA00022741"/>
    </source>
</evidence>
<dbReference type="GO" id="GO:0005524">
    <property type="term" value="F:ATP binding"/>
    <property type="evidence" value="ECO:0007669"/>
    <property type="project" value="UniProtKB-UniRule"/>
</dbReference>
<dbReference type="EC" id="2.7.11.1" evidence="2"/>
<proteinExistence type="predicted"/>
<keyword evidence="3" id="KW-0723">Serine/threonine-protein kinase</keyword>
<keyword evidence="14 20" id="KW-0472">Membrane</keyword>
<dbReference type="SUPFAM" id="SSF56112">
    <property type="entry name" value="Protein kinase-like (PK-like)"/>
    <property type="match status" value="1"/>
</dbReference>
<evidence type="ECO:0000256" key="13">
    <source>
        <dbReference type="ARBA" id="ARBA00022989"/>
    </source>
</evidence>
<sequence>MLSDVGSAVLIAICTAAIITSAIVFLTLLAFACFQRRETQKHQNEARAIKNGDICSIWNYDGRIAYEDIIKATNDFDIKYCIGTGGYGSVYRAQLPNGKIVALKKLHRFEAEEPAFDKSFRNEVQMLTNIRHRNIVKLYGFCLHNKCMFLVYEYMERGSLFYALRTDVEAVELGWTQRVNIIKAIAHALSYLHHDCTPPIVHRDISSNNILLNSELETFVSDFGTARLLYPDASNQTVIAGTYGYIAPELAYTMVVTEKCDAYSFGVVALETIMGRHPGELLSSLASRSAPNIMLTDVLDPRLPPPTNPVVVGNIVLVAMMAFACVCSEPRSRPTMQCVSQEFLSRMKTSVTPLHAISLLQLWNRELSFIQ</sequence>
<evidence type="ECO:0000256" key="3">
    <source>
        <dbReference type="ARBA" id="ARBA00022527"/>
    </source>
</evidence>
<organism evidence="22 23">
    <name type="scientific">Camellia sinensis var. sinensis</name>
    <name type="common">China tea</name>
    <dbReference type="NCBI Taxonomy" id="542762"/>
    <lineage>
        <taxon>Eukaryota</taxon>
        <taxon>Viridiplantae</taxon>
        <taxon>Streptophyta</taxon>
        <taxon>Embryophyta</taxon>
        <taxon>Tracheophyta</taxon>
        <taxon>Spermatophyta</taxon>
        <taxon>Magnoliopsida</taxon>
        <taxon>eudicotyledons</taxon>
        <taxon>Gunneridae</taxon>
        <taxon>Pentapetalae</taxon>
        <taxon>asterids</taxon>
        <taxon>Ericales</taxon>
        <taxon>Theaceae</taxon>
        <taxon>Camellia</taxon>
    </lineage>
</organism>
<evidence type="ECO:0000259" key="21">
    <source>
        <dbReference type="PROSITE" id="PS50011"/>
    </source>
</evidence>